<proteinExistence type="predicted"/>
<dbReference type="PROSITE" id="PS51257">
    <property type="entry name" value="PROKAR_LIPOPROTEIN"/>
    <property type="match status" value="1"/>
</dbReference>
<keyword evidence="2" id="KW-1133">Transmembrane helix</keyword>
<sequence>MRRLPALDTAGSGAIAAACAALLWIAALPADWQGEAARAGALFLAQGPDRWLALAALGLGLGASPRPDARAACAAWVALAAGTSLGLAAPASILWPWLTSPAVFALRSSLGPAACVLAGLALLAPRRWRIGLLAPASFAVTLALSLAAAVNDPTTGGRAFSGGAALAMLAIPLAATGLGRLVPGRAAPIGARIAGSWVLTIGLLLAALRLAPAPRPEIDLAAPVASPLWNTPDVPGFAPPIRPGETPYPGLAGRSGLPAGTN</sequence>
<name>A0A3A1WJI6_9HYPH</name>
<organism evidence="3 4">
    <name type="scientific">Aureimonas flava</name>
    <dbReference type="NCBI Taxonomy" id="2320271"/>
    <lineage>
        <taxon>Bacteria</taxon>
        <taxon>Pseudomonadati</taxon>
        <taxon>Pseudomonadota</taxon>
        <taxon>Alphaproteobacteria</taxon>
        <taxon>Hyphomicrobiales</taxon>
        <taxon>Aurantimonadaceae</taxon>
        <taxon>Aureimonas</taxon>
    </lineage>
</organism>
<evidence type="ECO:0000313" key="4">
    <source>
        <dbReference type="Proteomes" id="UP000265750"/>
    </source>
</evidence>
<keyword evidence="2" id="KW-0472">Membrane</keyword>
<reference evidence="4" key="1">
    <citation type="submission" date="2018-09" db="EMBL/GenBank/DDBJ databases">
        <authorList>
            <person name="Tuo L."/>
        </authorList>
    </citation>
    <scope>NUCLEOTIDE SEQUENCE [LARGE SCALE GENOMIC DNA]</scope>
    <source>
        <strain evidence="4">M2BS4Y-1</strain>
    </source>
</reference>
<dbReference type="RefSeq" id="WP_119540381.1">
    <property type="nucleotide sequence ID" value="NZ_QYRN01000006.1"/>
</dbReference>
<keyword evidence="2" id="KW-0812">Transmembrane</keyword>
<evidence type="ECO:0000256" key="2">
    <source>
        <dbReference type="SAM" id="Phobius"/>
    </source>
</evidence>
<feature type="transmembrane region" description="Helical" evidence="2">
    <location>
        <begin position="104"/>
        <end position="123"/>
    </location>
</feature>
<dbReference type="EMBL" id="QYRN01000006">
    <property type="protein sequence ID" value="RIY00070.1"/>
    <property type="molecule type" value="Genomic_DNA"/>
</dbReference>
<evidence type="ECO:0000313" key="3">
    <source>
        <dbReference type="EMBL" id="RIY00070.1"/>
    </source>
</evidence>
<feature type="transmembrane region" description="Helical" evidence="2">
    <location>
        <begin position="73"/>
        <end position="98"/>
    </location>
</feature>
<feature type="transmembrane region" description="Helical" evidence="2">
    <location>
        <begin position="162"/>
        <end position="182"/>
    </location>
</feature>
<dbReference type="Proteomes" id="UP000265750">
    <property type="component" value="Unassembled WGS sequence"/>
</dbReference>
<feature type="region of interest" description="Disordered" evidence="1">
    <location>
        <begin position="236"/>
        <end position="262"/>
    </location>
</feature>
<feature type="transmembrane region" description="Helical" evidence="2">
    <location>
        <begin position="130"/>
        <end position="150"/>
    </location>
</feature>
<protein>
    <submittedName>
        <fullName evidence="3">Uncharacterized protein</fullName>
    </submittedName>
</protein>
<feature type="transmembrane region" description="Helical" evidence="2">
    <location>
        <begin position="189"/>
        <end position="208"/>
    </location>
</feature>
<comment type="caution">
    <text evidence="3">The sequence shown here is derived from an EMBL/GenBank/DDBJ whole genome shotgun (WGS) entry which is preliminary data.</text>
</comment>
<evidence type="ECO:0000256" key="1">
    <source>
        <dbReference type="SAM" id="MobiDB-lite"/>
    </source>
</evidence>
<gene>
    <name evidence="3" type="ORF">D3218_12285</name>
</gene>
<dbReference type="AlphaFoldDB" id="A0A3A1WJI6"/>
<keyword evidence="4" id="KW-1185">Reference proteome</keyword>
<accession>A0A3A1WJI6</accession>